<name>A0A2H1WA86_SPOFR</name>
<gene>
    <name evidence="1" type="ORF">SFRICE_020382</name>
</gene>
<organism evidence="1">
    <name type="scientific">Spodoptera frugiperda</name>
    <name type="common">Fall armyworm</name>
    <dbReference type="NCBI Taxonomy" id="7108"/>
    <lineage>
        <taxon>Eukaryota</taxon>
        <taxon>Metazoa</taxon>
        <taxon>Ecdysozoa</taxon>
        <taxon>Arthropoda</taxon>
        <taxon>Hexapoda</taxon>
        <taxon>Insecta</taxon>
        <taxon>Pterygota</taxon>
        <taxon>Neoptera</taxon>
        <taxon>Endopterygota</taxon>
        <taxon>Lepidoptera</taxon>
        <taxon>Glossata</taxon>
        <taxon>Ditrysia</taxon>
        <taxon>Noctuoidea</taxon>
        <taxon>Noctuidae</taxon>
        <taxon>Amphipyrinae</taxon>
        <taxon>Spodoptera</taxon>
    </lineage>
</organism>
<dbReference type="AlphaFoldDB" id="A0A2H1WA86"/>
<evidence type="ECO:0000313" key="1">
    <source>
        <dbReference type="EMBL" id="SOQ49999.1"/>
    </source>
</evidence>
<accession>A0A2H1WA86</accession>
<reference evidence="1" key="1">
    <citation type="submission" date="2016-07" db="EMBL/GenBank/DDBJ databases">
        <authorList>
            <person name="Bretaudeau A."/>
        </authorList>
    </citation>
    <scope>NUCLEOTIDE SEQUENCE</scope>
    <source>
        <strain evidence="1">Rice</strain>
        <tissue evidence="1">Whole body</tissue>
    </source>
</reference>
<sequence length="121" mass="14202">MYFTSEDLVRVGFTFNESVFGALIGWFIRGDQSKRRTRSLFVFVQRKVNSYYGYRYEPSLIHLNKLKSQMHIHFVTMVARSLELCPLCPVYGNRLIPYYMGLITQMVKSRCTLYSGITYVS</sequence>
<dbReference type="EMBL" id="ODYU01007322">
    <property type="protein sequence ID" value="SOQ49999.1"/>
    <property type="molecule type" value="Genomic_DNA"/>
</dbReference>
<protein>
    <submittedName>
        <fullName evidence="1">SFRICE_020382</fullName>
    </submittedName>
</protein>
<proteinExistence type="predicted"/>